<protein>
    <recommendedName>
        <fullName evidence="10">Fibronectin type-III domain-containing protein</fullName>
    </recommendedName>
</protein>
<evidence type="ECO:0000256" key="2">
    <source>
        <dbReference type="ARBA" id="ARBA00022670"/>
    </source>
</evidence>
<dbReference type="InterPro" id="IPR036116">
    <property type="entry name" value="FN3_sf"/>
</dbReference>
<keyword evidence="3" id="KW-0479">Metal-binding</keyword>
<evidence type="ECO:0000256" key="7">
    <source>
        <dbReference type="ARBA" id="ARBA00023049"/>
    </source>
</evidence>
<evidence type="ECO:0000256" key="6">
    <source>
        <dbReference type="ARBA" id="ARBA00022833"/>
    </source>
</evidence>
<evidence type="ECO:0000256" key="1">
    <source>
        <dbReference type="ARBA" id="ARBA00008721"/>
    </source>
</evidence>
<dbReference type="InterPro" id="IPR045474">
    <property type="entry name" value="GEVED"/>
</dbReference>
<dbReference type="Pfam" id="PF05572">
    <property type="entry name" value="Peptidase_M43"/>
    <property type="match status" value="1"/>
</dbReference>
<organism evidence="11 12">
    <name type="scientific">Aureibacter tunicatorum</name>
    <dbReference type="NCBI Taxonomy" id="866807"/>
    <lineage>
        <taxon>Bacteria</taxon>
        <taxon>Pseudomonadati</taxon>
        <taxon>Bacteroidota</taxon>
        <taxon>Cytophagia</taxon>
        <taxon>Cytophagales</taxon>
        <taxon>Persicobacteraceae</taxon>
        <taxon>Aureibacter</taxon>
    </lineage>
</organism>
<dbReference type="SUPFAM" id="SSF55486">
    <property type="entry name" value="Metalloproteases ('zincins'), catalytic domain"/>
    <property type="match status" value="1"/>
</dbReference>
<keyword evidence="6" id="KW-0862">Zinc</keyword>
<dbReference type="EMBL" id="JAVDQD010000003">
    <property type="protein sequence ID" value="MDR6239661.1"/>
    <property type="molecule type" value="Genomic_DNA"/>
</dbReference>
<dbReference type="Gene3D" id="2.60.40.10">
    <property type="entry name" value="Immunoglobulins"/>
    <property type="match status" value="1"/>
</dbReference>
<evidence type="ECO:0000256" key="5">
    <source>
        <dbReference type="ARBA" id="ARBA00022801"/>
    </source>
</evidence>
<keyword evidence="5" id="KW-0378">Hydrolase</keyword>
<dbReference type="Pfam" id="PF20009">
    <property type="entry name" value="GEVED"/>
    <property type="match status" value="1"/>
</dbReference>
<dbReference type="InterPro" id="IPR026444">
    <property type="entry name" value="Secre_tail"/>
</dbReference>
<reference evidence="11" key="1">
    <citation type="submission" date="2023-07" db="EMBL/GenBank/DDBJ databases">
        <title>Genomic Encyclopedia of Type Strains, Phase IV (KMG-IV): sequencing the most valuable type-strain genomes for metagenomic binning, comparative biology and taxonomic classification.</title>
        <authorList>
            <person name="Goeker M."/>
        </authorList>
    </citation>
    <scope>NUCLEOTIDE SEQUENCE</scope>
    <source>
        <strain evidence="11">DSM 26174</strain>
    </source>
</reference>
<dbReference type="NCBIfam" id="TIGR04183">
    <property type="entry name" value="Por_Secre_tail"/>
    <property type="match status" value="1"/>
</dbReference>
<dbReference type="GO" id="GO:0006508">
    <property type="term" value="P:proteolysis"/>
    <property type="evidence" value="ECO:0007669"/>
    <property type="project" value="UniProtKB-KW"/>
</dbReference>
<keyword evidence="8" id="KW-1015">Disulfide bond</keyword>
<comment type="similarity">
    <text evidence="1">Belongs to the peptidase M43B family.</text>
</comment>
<evidence type="ECO:0000313" key="11">
    <source>
        <dbReference type="EMBL" id="MDR6239661.1"/>
    </source>
</evidence>
<comment type="caution">
    <text evidence="11">The sequence shown here is derived from an EMBL/GenBank/DDBJ whole genome shotgun (WGS) entry which is preliminary data.</text>
</comment>
<accession>A0AAE3XKS7</accession>
<evidence type="ECO:0000259" key="10">
    <source>
        <dbReference type="PROSITE" id="PS50853"/>
    </source>
</evidence>
<evidence type="ECO:0000256" key="4">
    <source>
        <dbReference type="ARBA" id="ARBA00022729"/>
    </source>
</evidence>
<feature type="chain" id="PRO_5042134540" description="Fibronectin type-III domain-containing protein" evidence="9">
    <location>
        <begin position="20"/>
        <end position="1954"/>
    </location>
</feature>
<name>A0AAE3XKS7_9BACT</name>
<sequence>MKRLYLFLLCFFMSMGLSAQEIWNCGAREITEQERFEFNLQLNEINAKRQKVDFEEMTYVPLKPHVVRRNDGSGGLPLADINSMVAWLNKYYRGSNLEFYLTGEPNYIDSDQYYNYSAGQEGALAAGNDVTNAANVYFVNSIDGGGDCYGTMGYAYFPQDNIRTTRIVMRNCGVAVGTTMIHEVGHFLALPHTFDQTGHGSNGQHYPNSPFAELVNGSNCATAGDKICDTPADPGANFSVPNWNRNTCAYTGNARDANGQVYTPDIRNIMSYYSGCQDRFTEQQYRKMEDALVVRKNHRSYDFSDPFDDVNIPENTASVSLDGKKVAIKWDDVANNETGYLIERSEVSATEGFRAIDWGGVGPDVEQFVDNSVTAGKTYYYRVKSSNGHGAKYTDVTEVTVDPTLCLPYFNNGCGAGSINSITVERSDGSGEPVLENLESGCDSYSRNQWTKYNYQSFVKKVDPVFLGIGLNYDITLEKSSVLNYTSIWIDHNQDGVYSDDEKVLDNAVGNTSTFTVVSPRGLEGHSTMRVISSSSQIAGPCGNYDKGEAEDYPVIILNDGLPCAISSIKAVEGSQTACEEETNQYNQKVIVEYADQPSAGKLVVQGQEFEITGSPQEVELIGLPADGQMVNVEAYFSIKPLCKNEVEGVFRSPERCAACIITNISAEGGEQTACDPITNFYTQEVIVEYTDEPASGKLVVNGQEFEITGSPQKVMLTELDATGEVVDVSAYFTEKEGCFLEAEELFTSPEECLACRIPEVTFVSQTDCEPETNTFDLTVEVAHLAAPESGKLKIVNDDISQEFDIEQSPQTITITGLPSNGKGVDFRAYFTKNTDCSNEFEDVTIAPENCEYCGIVEVRDSDQEACNPETNTYLQTLTVVHKKAPKTGNLVVEVSGIADPIIVPIKPLDQDADGVEVEQEVQFEVNSDMAVHDVVVYFDNDTECRGEFLEAFTALENCEPCNITGIDVDVIDQTSCNPENNEYSQSITVHFEHSPKVDGQLVVVASQDGDEIKTYEVDVLNRRKDPVSIDLDGLPSDWEYVDLRVYFSEDESCVYEMEDAFRAPENCLPCVIESVTFVGEEDELICDPETNEYEASLLFSYQYPPTSQGVKQGQIKVQINDEYEKFFDIEESPQLLVLDKLKSNGKFQNVEVFFTADNRCSEYKPKLFKAPENCEPCTILDVRVDQEKQSLCNPATNTYSQELIVEYKKAPKSGYLVVNEQQFAITSSPQRVKLLNLESNGEPVNISVHFDESEEECLWYQEEVFIAPENCLPCVISSVEELDDSKEIVSNYLFNQTVRISFAQAKGDVLVVNNKEYEVDSNAPFADIKIENLVRDGFDKEVFAYFKDEPSCSIEGEVSGMEPNRECEIEQVIANTTSSCDPETGLFNQQITVFYKDQPEGSMLAIDLLDGYLEEFEVTGSPQTITLEGVKANGFTRSVMVAFTQANGGCIAKFDDVFTAPSECLPCELNVEVGETSECYEGGKFDQDILISFENHDLSGYFVVNGRSYEVESNPQMITMKGLSADGESHDLYVRFSDTEACNFEEESAYQAPEPCKELSACPILNVVLLDLDQCLENGMEYTQGVKVYHEDLAEDDKIIVNGIAYAVEASPQLIELDLVHDSSSSNEVVISVEGYNTCNIEPLNTDVQTCEEEKETCEIISVEKLGIGNIDPISSTMTMNVGITFEDCELAGNVLLEVMTNIEGKQVERFIVPKSQNKTYFEYSIPNVPYGNGIELYTIGAGFSLDFNTQMKTLDVSLSASEKKALEVASCSINSISHDPASIQCNGYIYNLTIYIEHDNAPSTGSLVVNGVEFEIKDSPQEVVLEGNMSSDALLTVEAYFSKNSDCRYSETFEVSEASRCKDITSIDEANSLELQISPVPVTDNMNIRSVSEGERFIRIFDLNGSVVFEAMMKVGESEINLDVSKLLSGIYIVEIMSKQSGFAERVKVIKK</sequence>
<dbReference type="InterPro" id="IPR008754">
    <property type="entry name" value="Peptidase_M43"/>
</dbReference>
<dbReference type="InterPro" id="IPR024079">
    <property type="entry name" value="MetalloPept_cat_dom_sf"/>
</dbReference>
<gene>
    <name evidence="11" type="ORF">HNQ88_002709</name>
</gene>
<dbReference type="PANTHER" id="PTHR47466:SF1">
    <property type="entry name" value="METALLOPROTEASE MEP1 (AFU_ORTHOLOGUE AFUA_1G07730)-RELATED"/>
    <property type="match status" value="1"/>
</dbReference>
<evidence type="ECO:0000313" key="12">
    <source>
        <dbReference type="Proteomes" id="UP001185092"/>
    </source>
</evidence>
<dbReference type="Proteomes" id="UP001185092">
    <property type="component" value="Unassembled WGS sequence"/>
</dbReference>
<keyword evidence="2" id="KW-0645">Protease</keyword>
<evidence type="ECO:0000256" key="9">
    <source>
        <dbReference type="SAM" id="SignalP"/>
    </source>
</evidence>
<evidence type="ECO:0000256" key="8">
    <source>
        <dbReference type="ARBA" id="ARBA00023157"/>
    </source>
</evidence>
<dbReference type="Pfam" id="PF18962">
    <property type="entry name" value="Por_Secre_tail"/>
    <property type="match status" value="1"/>
</dbReference>
<dbReference type="GO" id="GO:0046872">
    <property type="term" value="F:metal ion binding"/>
    <property type="evidence" value="ECO:0007669"/>
    <property type="project" value="UniProtKB-KW"/>
</dbReference>
<keyword evidence="7" id="KW-0482">Metalloprotease</keyword>
<proteinExistence type="inferred from homology"/>
<keyword evidence="4 9" id="KW-0732">Signal</keyword>
<dbReference type="Gene3D" id="3.40.390.10">
    <property type="entry name" value="Collagenase (Catalytic Domain)"/>
    <property type="match status" value="1"/>
</dbReference>
<dbReference type="GO" id="GO:0008237">
    <property type="term" value="F:metallopeptidase activity"/>
    <property type="evidence" value="ECO:0007669"/>
    <property type="project" value="UniProtKB-KW"/>
</dbReference>
<keyword evidence="12" id="KW-1185">Reference proteome</keyword>
<dbReference type="PANTHER" id="PTHR47466">
    <property type="match status" value="1"/>
</dbReference>
<feature type="domain" description="Fibronectin type-III" evidence="10">
    <location>
        <begin position="312"/>
        <end position="404"/>
    </location>
</feature>
<dbReference type="SUPFAM" id="SSF49265">
    <property type="entry name" value="Fibronectin type III"/>
    <property type="match status" value="1"/>
</dbReference>
<dbReference type="InterPro" id="IPR013783">
    <property type="entry name" value="Ig-like_fold"/>
</dbReference>
<evidence type="ECO:0000256" key="3">
    <source>
        <dbReference type="ARBA" id="ARBA00022723"/>
    </source>
</evidence>
<dbReference type="RefSeq" id="WP_309939395.1">
    <property type="nucleotide sequence ID" value="NZ_AP025305.1"/>
</dbReference>
<feature type="signal peptide" evidence="9">
    <location>
        <begin position="1"/>
        <end position="19"/>
    </location>
</feature>
<dbReference type="InterPro" id="IPR003961">
    <property type="entry name" value="FN3_dom"/>
</dbReference>
<dbReference type="PROSITE" id="PS50853">
    <property type="entry name" value="FN3"/>
    <property type="match status" value="1"/>
</dbReference>